<comment type="caution">
    <text evidence="1">The sequence shown here is derived from an EMBL/GenBank/DDBJ whole genome shotgun (WGS) entry which is preliminary data.</text>
</comment>
<reference evidence="1 2" key="1">
    <citation type="submission" date="2019-06" db="EMBL/GenBank/DDBJ databases">
        <title>Whole genome shotgun sequence of Zoogloea ramigera NBRC 15342.</title>
        <authorList>
            <person name="Hosoyama A."/>
            <person name="Uohara A."/>
            <person name="Ohji S."/>
            <person name="Ichikawa N."/>
        </authorList>
    </citation>
    <scope>NUCLEOTIDE SEQUENCE [LARGE SCALE GENOMIC DNA]</scope>
    <source>
        <strain evidence="1 2">NBRC 15342</strain>
    </source>
</reference>
<keyword evidence="2" id="KW-1185">Reference proteome</keyword>
<accession>A0A4Y4CTL4</accession>
<proteinExistence type="predicted"/>
<sequence>MSERIDKPERATQNRVVELFTRQLGYRYLGDWSGREGTHCIDEGLLTAFLARSGYSSAHISATLHRLRTEALRHGRTLYAANQAVYPLLRYGVPVKVAAGQVKRFWMAGAGSSCGTRCQRYWTSGSPC</sequence>
<protein>
    <submittedName>
        <fullName evidence="1">Uncharacterized protein</fullName>
    </submittedName>
</protein>
<organism evidence="1 2">
    <name type="scientific">Zoogloea ramigera</name>
    <dbReference type="NCBI Taxonomy" id="350"/>
    <lineage>
        <taxon>Bacteria</taxon>
        <taxon>Pseudomonadati</taxon>
        <taxon>Pseudomonadota</taxon>
        <taxon>Betaproteobacteria</taxon>
        <taxon>Rhodocyclales</taxon>
        <taxon>Zoogloeaceae</taxon>
        <taxon>Zoogloea</taxon>
    </lineage>
</organism>
<dbReference type="AlphaFoldDB" id="A0A4Y4CTL4"/>
<dbReference type="EMBL" id="BJNV01000020">
    <property type="protein sequence ID" value="GEC95442.1"/>
    <property type="molecule type" value="Genomic_DNA"/>
</dbReference>
<dbReference type="Proteomes" id="UP000318422">
    <property type="component" value="Unassembled WGS sequence"/>
</dbReference>
<name>A0A4Y4CTL4_ZOORA</name>
<evidence type="ECO:0000313" key="2">
    <source>
        <dbReference type="Proteomes" id="UP000318422"/>
    </source>
</evidence>
<gene>
    <name evidence="1" type="ORF">ZRA01_15150</name>
</gene>
<evidence type="ECO:0000313" key="1">
    <source>
        <dbReference type="EMBL" id="GEC95442.1"/>
    </source>
</evidence>
<dbReference type="RefSeq" id="WP_218028679.1">
    <property type="nucleotide sequence ID" value="NZ_BJNV01000020.1"/>
</dbReference>